<evidence type="ECO:0000313" key="6">
    <source>
        <dbReference type="EMBL" id="GAA3837449.1"/>
    </source>
</evidence>
<feature type="domain" description="Alcohol dehydrogenase iron-type/glycerol dehydrogenase GldA" evidence="4">
    <location>
        <begin position="13"/>
        <end position="179"/>
    </location>
</feature>
<comment type="caution">
    <text evidence="6">The sequence shown here is derived from an EMBL/GenBank/DDBJ whole genome shotgun (WGS) entry which is preliminary data.</text>
</comment>
<reference evidence="7" key="1">
    <citation type="journal article" date="2019" name="Int. J. Syst. Evol. Microbiol.">
        <title>The Global Catalogue of Microorganisms (GCM) 10K type strain sequencing project: providing services to taxonomists for standard genome sequencing and annotation.</title>
        <authorList>
            <consortium name="The Broad Institute Genomics Platform"/>
            <consortium name="The Broad Institute Genome Sequencing Center for Infectious Disease"/>
            <person name="Wu L."/>
            <person name="Ma J."/>
        </authorList>
    </citation>
    <scope>NUCLEOTIDE SEQUENCE [LARGE SCALE GENOMIC DNA]</scope>
    <source>
        <strain evidence="7">JCM 17017</strain>
    </source>
</reference>
<dbReference type="Gene3D" id="1.20.1090.10">
    <property type="entry name" value="Dehydroquinate synthase-like - alpha domain"/>
    <property type="match status" value="1"/>
</dbReference>
<dbReference type="CDD" id="cd08551">
    <property type="entry name" value="Fe-ADH"/>
    <property type="match status" value="1"/>
</dbReference>
<dbReference type="InterPro" id="IPR039697">
    <property type="entry name" value="Alcohol_dehydrogenase_Fe"/>
</dbReference>
<keyword evidence="3" id="KW-0520">NAD</keyword>
<name>A0ABP7J9G3_9PSEU</name>
<keyword evidence="7" id="KW-1185">Reference proteome</keyword>
<accession>A0ABP7J9G3</accession>
<gene>
    <name evidence="6" type="ORF">GCM10022380_64510</name>
</gene>
<proteinExistence type="inferred from homology"/>
<keyword evidence="2" id="KW-0560">Oxidoreductase</keyword>
<dbReference type="Pfam" id="PF25137">
    <property type="entry name" value="ADH_Fe_C"/>
    <property type="match status" value="1"/>
</dbReference>
<evidence type="ECO:0000256" key="2">
    <source>
        <dbReference type="ARBA" id="ARBA00023002"/>
    </source>
</evidence>
<dbReference type="RefSeq" id="WP_237335501.1">
    <property type="nucleotide sequence ID" value="NZ_BAABCM010000011.1"/>
</dbReference>
<evidence type="ECO:0000256" key="3">
    <source>
        <dbReference type="ARBA" id="ARBA00023027"/>
    </source>
</evidence>
<protein>
    <submittedName>
        <fullName evidence="6">Iron-containing alcohol dehydrogenase</fullName>
    </submittedName>
</protein>
<sequence length="380" mass="38944">MTAGRLTIEPACRVEFGAGAVDDLPRFVTELGHQRALVVTDRGLQAAGIAPRVGKILHAAGIEHEIHDDISANPSTAEIDRGAARARAFGRAVLIALGGGSPLDAAKGIALLAGNPDAAAADADRLWDAADGLPVIAVPTTSGTGAETNGFGVIEDTCAKRKVYIGHPSVRPRIAVLDPELTLGLPSLVTAATGVDALVHGIESLASRGANPMSAAFARHAVTLIGQWLPVAHRDGSDLEARAQLMFGAHLAGQALTLSGLGLVHGIGHAITARTGTPHGVALAAVLEEVIAFNAPAAAAAHEQAARALGAFEGDGTAATIAAVRELSGPLDVKKPLRQLGVERNLLPELARAAVADPVTRNNPRTPSETEVRELLAEVY</sequence>
<evidence type="ECO:0000313" key="7">
    <source>
        <dbReference type="Proteomes" id="UP001501624"/>
    </source>
</evidence>
<dbReference type="Pfam" id="PF00465">
    <property type="entry name" value="Fe-ADH"/>
    <property type="match status" value="1"/>
</dbReference>
<evidence type="ECO:0000259" key="4">
    <source>
        <dbReference type="Pfam" id="PF00465"/>
    </source>
</evidence>
<dbReference type="Gene3D" id="3.40.50.1970">
    <property type="match status" value="1"/>
</dbReference>
<dbReference type="InterPro" id="IPR018211">
    <property type="entry name" value="ADH_Fe_CS"/>
</dbReference>
<dbReference type="PROSITE" id="PS00060">
    <property type="entry name" value="ADH_IRON_2"/>
    <property type="match status" value="1"/>
</dbReference>
<evidence type="ECO:0000259" key="5">
    <source>
        <dbReference type="Pfam" id="PF25137"/>
    </source>
</evidence>
<feature type="domain" description="Fe-containing alcohol dehydrogenase-like C-terminal" evidence="5">
    <location>
        <begin position="190"/>
        <end position="379"/>
    </location>
</feature>
<dbReference type="SUPFAM" id="SSF56796">
    <property type="entry name" value="Dehydroquinate synthase-like"/>
    <property type="match status" value="1"/>
</dbReference>
<evidence type="ECO:0000256" key="1">
    <source>
        <dbReference type="ARBA" id="ARBA00007358"/>
    </source>
</evidence>
<dbReference type="PROSITE" id="PS00913">
    <property type="entry name" value="ADH_IRON_1"/>
    <property type="match status" value="1"/>
</dbReference>
<dbReference type="EMBL" id="BAABCM010000011">
    <property type="protein sequence ID" value="GAA3837449.1"/>
    <property type="molecule type" value="Genomic_DNA"/>
</dbReference>
<dbReference type="PANTHER" id="PTHR11496">
    <property type="entry name" value="ALCOHOL DEHYDROGENASE"/>
    <property type="match status" value="1"/>
</dbReference>
<organism evidence="6 7">
    <name type="scientific">Amycolatopsis tucumanensis</name>
    <dbReference type="NCBI Taxonomy" id="401106"/>
    <lineage>
        <taxon>Bacteria</taxon>
        <taxon>Bacillati</taxon>
        <taxon>Actinomycetota</taxon>
        <taxon>Actinomycetes</taxon>
        <taxon>Pseudonocardiales</taxon>
        <taxon>Pseudonocardiaceae</taxon>
        <taxon>Amycolatopsis</taxon>
    </lineage>
</organism>
<dbReference type="Proteomes" id="UP001501624">
    <property type="component" value="Unassembled WGS sequence"/>
</dbReference>
<dbReference type="InterPro" id="IPR056798">
    <property type="entry name" value="ADH_Fe_C"/>
</dbReference>
<dbReference type="InterPro" id="IPR001670">
    <property type="entry name" value="ADH_Fe/GldA"/>
</dbReference>
<comment type="similarity">
    <text evidence="1">Belongs to the iron-containing alcohol dehydrogenase family.</text>
</comment>
<dbReference type="PANTHER" id="PTHR11496:SF102">
    <property type="entry name" value="ALCOHOL DEHYDROGENASE 4"/>
    <property type="match status" value="1"/>
</dbReference>